<dbReference type="GO" id="GO:0051726">
    <property type="term" value="P:regulation of cell cycle"/>
    <property type="evidence" value="ECO:0007669"/>
    <property type="project" value="TreeGrafter"/>
</dbReference>
<dbReference type="EMBL" id="CAJHNH020003351">
    <property type="protein sequence ID" value="CAG5129110.1"/>
    <property type="molecule type" value="Genomic_DNA"/>
</dbReference>
<dbReference type="OrthoDB" id="4034597at2759"/>
<dbReference type="Pfam" id="PF13920">
    <property type="entry name" value="zf-C3HC4_3"/>
    <property type="match status" value="1"/>
</dbReference>
<dbReference type="GO" id="GO:0031398">
    <property type="term" value="P:positive regulation of protein ubiquitination"/>
    <property type="evidence" value="ECO:0007669"/>
    <property type="project" value="TreeGrafter"/>
</dbReference>
<keyword evidence="4 6" id="KW-0863">Zinc-finger</keyword>
<sequence>MTTDASLLCHELIRIGTYVGWPSQDLQGKGNVKPSVVDLARAGFYFTGRGDFVRCFACGIQIGDWERHHEPYVVHATRNPQCPLVMKANSGNRPVYIPPAREYAAIMSMLNEAGKVVAATKKGTSYSSSSLLSNTLTSLYGESMICSAAQSNGTHAPPLTRSHSNSPRLSHSTSITHSPVVVRLPVIPRQNSLSANTPPPPRRSSTTDSSESMTFDTLRPHIQRARSYAADPSSERNSETIANRQNSNPGFDHAEFQESEEARFKTFNGWAGIRGATAREFAQAGFIYIGPPDRVQCAFCSGILRNWNDDDSPLEEHRKHFPQCPFVVESLSAITLPRPKHSKFRSEPSRLSSYRGWNMNRNPKPAELAKAGFFYVGHGDSVKCFFCDGGLRNWEPDDDPWREHARWFPKCAYVKQSKGQAFIDGVLNDTNLAEYQTASLDETQPKHVARPPVREVDPREVTARMDSAIVKKVLSMDVPKKMVKKAIRKRLAENGEDFTSAEALLEAVFRDSEDAPKASLSDLANRDQSASASGDGESPDSMRLAEENRQLKEQKLCKICMDEEVCVAFIPCGHLVSCSTCAPALNQCPICRAKIRGTIRTYMS</sequence>
<protein>
    <recommendedName>
        <fullName evidence="8">RING-type domain-containing protein</fullName>
    </recommendedName>
</protein>
<dbReference type="Proteomes" id="UP000678393">
    <property type="component" value="Unassembled WGS sequence"/>
</dbReference>
<evidence type="ECO:0000256" key="1">
    <source>
        <dbReference type="ARBA" id="ARBA00006672"/>
    </source>
</evidence>
<dbReference type="FunFam" id="3.30.40.10:FF:000184">
    <property type="entry name" value="Baculoviral IAP repeat containing 2"/>
    <property type="match status" value="1"/>
</dbReference>
<evidence type="ECO:0000256" key="4">
    <source>
        <dbReference type="ARBA" id="ARBA00022771"/>
    </source>
</evidence>
<organism evidence="9 10">
    <name type="scientific">Candidula unifasciata</name>
    <dbReference type="NCBI Taxonomy" id="100452"/>
    <lineage>
        <taxon>Eukaryota</taxon>
        <taxon>Metazoa</taxon>
        <taxon>Spiralia</taxon>
        <taxon>Lophotrochozoa</taxon>
        <taxon>Mollusca</taxon>
        <taxon>Gastropoda</taxon>
        <taxon>Heterobranchia</taxon>
        <taxon>Euthyneura</taxon>
        <taxon>Panpulmonata</taxon>
        <taxon>Eupulmonata</taxon>
        <taxon>Stylommatophora</taxon>
        <taxon>Helicina</taxon>
        <taxon>Helicoidea</taxon>
        <taxon>Geomitridae</taxon>
        <taxon>Candidula</taxon>
    </lineage>
</organism>
<evidence type="ECO:0000256" key="5">
    <source>
        <dbReference type="ARBA" id="ARBA00022833"/>
    </source>
</evidence>
<keyword evidence="5" id="KW-0862">Zinc</keyword>
<dbReference type="Pfam" id="PF00653">
    <property type="entry name" value="BIR"/>
    <property type="match status" value="3"/>
</dbReference>
<dbReference type="GO" id="GO:0005737">
    <property type="term" value="C:cytoplasm"/>
    <property type="evidence" value="ECO:0007669"/>
    <property type="project" value="TreeGrafter"/>
</dbReference>
<evidence type="ECO:0000256" key="7">
    <source>
        <dbReference type="SAM" id="MobiDB-lite"/>
    </source>
</evidence>
<feature type="region of interest" description="Disordered" evidence="7">
    <location>
        <begin position="518"/>
        <end position="543"/>
    </location>
</feature>
<comment type="similarity">
    <text evidence="1">Belongs to the IAP family.</text>
</comment>
<dbReference type="PROSITE" id="PS50089">
    <property type="entry name" value="ZF_RING_2"/>
    <property type="match status" value="1"/>
</dbReference>
<proteinExistence type="inferred from homology"/>
<comment type="caution">
    <text evidence="9">The sequence shown here is derived from an EMBL/GenBank/DDBJ whole genome shotgun (WGS) entry which is preliminary data.</text>
</comment>
<feature type="compositionally biased region" description="Low complexity" evidence="7">
    <location>
        <begin position="203"/>
        <end position="217"/>
    </location>
</feature>
<dbReference type="SMART" id="SM00184">
    <property type="entry name" value="RING"/>
    <property type="match status" value="1"/>
</dbReference>
<dbReference type="CDD" id="cd16713">
    <property type="entry name" value="RING-HC_BIRC2_3_7"/>
    <property type="match status" value="1"/>
</dbReference>
<evidence type="ECO:0000256" key="2">
    <source>
        <dbReference type="ARBA" id="ARBA00022703"/>
    </source>
</evidence>
<dbReference type="FunFam" id="1.10.1170.10:FF:000003">
    <property type="entry name" value="E3 ubiquitin-protein ligase XIAP"/>
    <property type="match status" value="1"/>
</dbReference>
<evidence type="ECO:0000256" key="6">
    <source>
        <dbReference type="PROSITE-ProRule" id="PRU00175"/>
    </source>
</evidence>
<dbReference type="PROSITE" id="PS01282">
    <property type="entry name" value="BIR_REPEAT_1"/>
    <property type="match status" value="2"/>
</dbReference>
<dbReference type="GO" id="GO:0043027">
    <property type="term" value="F:cysteine-type endopeptidase inhibitor activity involved in apoptotic process"/>
    <property type="evidence" value="ECO:0007669"/>
    <property type="project" value="TreeGrafter"/>
</dbReference>
<feature type="domain" description="RING-type" evidence="8">
    <location>
        <begin position="557"/>
        <end position="592"/>
    </location>
</feature>
<dbReference type="GO" id="GO:0043066">
    <property type="term" value="P:negative regulation of apoptotic process"/>
    <property type="evidence" value="ECO:0007669"/>
    <property type="project" value="TreeGrafter"/>
</dbReference>
<dbReference type="PANTHER" id="PTHR10044:SF139">
    <property type="entry name" value="DEATH-ASSOCIATED INHIBITOR OF APOPTOSIS 2"/>
    <property type="match status" value="1"/>
</dbReference>
<dbReference type="Gene3D" id="3.30.40.10">
    <property type="entry name" value="Zinc/RING finger domain, C3HC4 (zinc finger)"/>
    <property type="match status" value="1"/>
</dbReference>
<name>A0A8S3ZMT9_9EUPU</name>
<dbReference type="FunFam" id="1.10.1170.10:FF:000002">
    <property type="entry name" value="Baculoviral IAP repeat containing 7"/>
    <property type="match status" value="1"/>
</dbReference>
<keyword evidence="10" id="KW-1185">Reference proteome</keyword>
<dbReference type="InterPro" id="IPR001370">
    <property type="entry name" value="BIR_rpt"/>
</dbReference>
<dbReference type="Gene3D" id="1.10.8.10">
    <property type="entry name" value="DNA helicase RuvA subunit, C-terminal domain"/>
    <property type="match status" value="1"/>
</dbReference>
<keyword evidence="2" id="KW-0053">Apoptosis</keyword>
<dbReference type="GO" id="GO:0008270">
    <property type="term" value="F:zinc ion binding"/>
    <property type="evidence" value="ECO:0007669"/>
    <property type="project" value="UniProtKB-KW"/>
</dbReference>
<feature type="compositionally biased region" description="Polar residues" evidence="7">
    <location>
        <begin position="239"/>
        <end position="249"/>
    </location>
</feature>
<evidence type="ECO:0000313" key="9">
    <source>
        <dbReference type="EMBL" id="CAG5129110.1"/>
    </source>
</evidence>
<dbReference type="Gene3D" id="1.10.1170.10">
    <property type="entry name" value="Inhibitor Of Apoptosis Protein (2mihbC-IAP-1), Chain A"/>
    <property type="match status" value="3"/>
</dbReference>
<dbReference type="PROSITE" id="PS50143">
    <property type="entry name" value="BIR_REPEAT_2"/>
    <property type="match status" value="3"/>
</dbReference>
<dbReference type="InterPro" id="IPR001841">
    <property type="entry name" value="Znf_RING"/>
</dbReference>
<gene>
    <name evidence="9" type="ORF">CUNI_LOCUS14668</name>
</gene>
<dbReference type="InterPro" id="IPR013083">
    <property type="entry name" value="Znf_RING/FYVE/PHD"/>
</dbReference>
<dbReference type="PANTHER" id="PTHR10044">
    <property type="entry name" value="INHIBITOR OF APOPTOSIS"/>
    <property type="match status" value="1"/>
</dbReference>
<feature type="region of interest" description="Disordered" evidence="7">
    <location>
        <begin position="151"/>
        <end position="252"/>
    </location>
</feature>
<dbReference type="SMART" id="SM00238">
    <property type="entry name" value="BIR"/>
    <property type="match status" value="3"/>
</dbReference>
<dbReference type="GO" id="GO:0005634">
    <property type="term" value="C:nucleus"/>
    <property type="evidence" value="ECO:0007669"/>
    <property type="project" value="TreeGrafter"/>
</dbReference>
<dbReference type="InterPro" id="IPR050784">
    <property type="entry name" value="IAP"/>
</dbReference>
<reference evidence="9" key="1">
    <citation type="submission" date="2021-04" db="EMBL/GenBank/DDBJ databases">
        <authorList>
            <consortium name="Molecular Ecology Group"/>
        </authorList>
    </citation>
    <scope>NUCLEOTIDE SEQUENCE</scope>
</reference>
<dbReference type="GO" id="GO:0061630">
    <property type="term" value="F:ubiquitin protein ligase activity"/>
    <property type="evidence" value="ECO:0007669"/>
    <property type="project" value="TreeGrafter"/>
</dbReference>
<feature type="compositionally biased region" description="Polar residues" evidence="7">
    <location>
        <begin position="161"/>
        <end position="177"/>
    </location>
</feature>
<accession>A0A8S3ZMT9</accession>
<evidence type="ECO:0000256" key="3">
    <source>
        <dbReference type="ARBA" id="ARBA00022723"/>
    </source>
</evidence>
<evidence type="ECO:0000259" key="8">
    <source>
        <dbReference type="PROSITE" id="PS50089"/>
    </source>
</evidence>
<dbReference type="SUPFAM" id="SSF57924">
    <property type="entry name" value="Inhibitor of apoptosis (IAP) repeat"/>
    <property type="match status" value="3"/>
</dbReference>
<evidence type="ECO:0000313" key="10">
    <source>
        <dbReference type="Proteomes" id="UP000678393"/>
    </source>
</evidence>
<keyword evidence="3" id="KW-0479">Metal-binding</keyword>
<dbReference type="CDD" id="cd00022">
    <property type="entry name" value="BIR"/>
    <property type="match status" value="3"/>
</dbReference>
<dbReference type="AlphaFoldDB" id="A0A8S3ZMT9"/>
<dbReference type="GO" id="GO:0006915">
    <property type="term" value="P:apoptotic process"/>
    <property type="evidence" value="ECO:0007669"/>
    <property type="project" value="UniProtKB-KW"/>
</dbReference>